<feature type="region of interest" description="Disordered" evidence="1">
    <location>
        <begin position="169"/>
        <end position="201"/>
    </location>
</feature>
<dbReference type="Proteomes" id="UP000292957">
    <property type="component" value="Unassembled WGS sequence"/>
</dbReference>
<feature type="compositionally biased region" description="Basic residues" evidence="1">
    <location>
        <begin position="179"/>
        <end position="191"/>
    </location>
</feature>
<evidence type="ECO:0000256" key="1">
    <source>
        <dbReference type="SAM" id="MobiDB-lite"/>
    </source>
</evidence>
<reference evidence="2" key="1">
    <citation type="submission" date="2019-01" db="EMBL/GenBank/DDBJ databases">
        <title>Draft genome sequences of three monokaryotic isolates of the white-rot basidiomycete fungus Dichomitus squalens.</title>
        <authorList>
            <consortium name="DOE Joint Genome Institute"/>
            <person name="Lopez S.C."/>
            <person name="Andreopoulos B."/>
            <person name="Pangilinan J."/>
            <person name="Lipzen A."/>
            <person name="Riley R."/>
            <person name="Ahrendt S."/>
            <person name="Ng V."/>
            <person name="Barry K."/>
            <person name="Daum C."/>
            <person name="Grigoriev I.V."/>
            <person name="Hilden K.S."/>
            <person name="Makela M.R."/>
            <person name="de Vries R.P."/>
        </authorList>
    </citation>
    <scope>NUCLEOTIDE SEQUENCE [LARGE SCALE GENOMIC DNA]</scope>
    <source>
        <strain evidence="2">OM18370.1</strain>
    </source>
</reference>
<proteinExistence type="predicted"/>
<feature type="compositionally biased region" description="Low complexity" evidence="1">
    <location>
        <begin position="192"/>
        <end position="201"/>
    </location>
</feature>
<gene>
    <name evidence="2" type="ORF">BD311DRAFT_756761</name>
</gene>
<dbReference type="AlphaFoldDB" id="A0A4Q9MNZ7"/>
<organism evidence="2">
    <name type="scientific">Dichomitus squalens</name>
    <dbReference type="NCBI Taxonomy" id="114155"/>
    <lineage>
        <taxon>Eukaryota</taxon>
        <taxon>Fungi</taxon>
        <taxon>Dikarya</taxon>
        <taxon>Basidiomycota</taxon>
        <taxon>Agaricomycotina</taxon>
        <taxon>Agaricomycetes</taxon>
        <taxon>Polyporales</taxon>
        <taxon>Polyporaceae</taxon>
        <taxon>Dichomitus</taxon>
    </lineage>
</organism>
<evidence type="ECO:0000313" key="2">
    <source>
        <dbReference type="EMBL" id="TBU29225.1"/>
    </source>
</evidence>
<dbReference type="EMBL" id="ML143414">
    <property type="protein sequence ID" value="TBU29225.1"/>
    <property type="molecule type" value="Genomic_DNA"/>
</dbReference>
<accession>A0A4Q9MNZ7</accession>
<sequence length="201" mass="22502">MHHRSEGACQKTVNQDMFGAEFAKAEDLVNAARPVEYTLSHQRTHRIFAGRRALSQFWSWPEPFGRFDAVPSSRCRCTNSAPCGYSLPPLADPLMQSLTDDVCLCDLPSGTLSARRARRRAGLLAPRRTSRVCGGWPEDEFVLVELASLRVRSAIVKALACPRTSTKRLGTASTWPSQRTRRRMKHARARTHTIAARNPDD</sequence>
<protein>
    <submittedName>
        <fullName evidence="2">Uncharacterized protein</fullName>
    </submittedName>
</protein>
<feature type="compositionally biased region" description="Polar residues" evidence="1">
    <location>
        <begin position="169"/>
        <end position="178"/>
    </location>
</feature>
<name>A0A4Q9MNZ7_9APHY</name>